<evidence type="ECO:0000256" key="5">
    <source>
        <dbReference type="ARBA" id="ARBA00022777"/>
    </source>
</evidence>
<keyword evidence="8" id="KW-0812">Transmembrane</keyword>
<dbReference type="InterPro" id="IPR005467">
    <property type="entry name" value="His_kinase_dom"/>
</dbReference>
<evidence type="ECO:0000256" key="4">
    <source>
        <dbReference type="ARBA" id="ARBA00022679"/>
    </source>
</evidence>
<dbReference type="SMART" id="SM00388">
    <property type="entry name" value="HisKA"/>
    <property type="match status" value="1"/>
</dbReference>
<dbReference type="PANTHER" id="PTHR43711:SF1">
    <property type="entry name" value="HISTIDINE KINASE 1"/>
    <property type="match status" value="1"/>
</dbReference>
<dbReference type="CDD" id="cd00075">
    <property type="entry name" value="HATPase"/>
    <property type="match status" value="1"/>
</dbReference>
<dbReference type="Pfam" id="PF00512">
    <property type="entry name" value="HisKA"/>
    <property type="match status" value="1"/>
</dbReference>
<dbReference type="FunFam" id="3.30.565.10:FF:000006">
    <property type="entry name" value="Sensor histidine kinase WalK"/>
    <property type="match status" value="1"/>
</dbReference>
<dbReference type="InterPro" id="IPR036097">
    <property type="entry name" value="HisK_dim/P_sf"/>
</dbReference>
<keyword evidence="4 10" id="KW-0808">Transferase</keyword>
<keyword evidence="7 8" id="KW-0472">Membrane</keyword>
<evidence type="ECO:0000256" key="8">
    <source>
        <dbReference type="SAM" id="Phobius"/>
    </source>
</evidence>
<evidence type="ECO:0000256" key="1">
    <source>
        <dbReference type="ARBA" id="ARBA00000085"/>
    </source>
</evidence>
<keyword evidence="6" id="KW-0902">Two-component regulatory system</keyword>
<dbReference type="Pfam" id="PF02518">
    <property type="entry name" value="HATPase_c"/>
    <property type="match status" value="1"/>
</dbReference>
<dbReference type="SMART" id="SM00387">
    <property type="entry name" value="HATPase_c"/>
    <property type="match status" value="1"/>
</dbReference>
<organism evidence="10">
    <name type="scientific">bioreactor metagenome</name>
    <dbReference type="NCBI Taxonomy" id="1076179"/>
    <lineage>
        <taxon>unclassified sequences</taxon>
        <taxon>metagenomes</taxon>
        <taxon>ecological metagenomes</taxon>
    </lineage>
</organism>
<dbReference type="InterPro" id="IPR003594">
    <property type="entry name" value="HATPase_dom"/>
</dbReference>
<dbReference type="AlphaFoldDB" id="A0A645D5A8"/>
<sequence length="288" mass="31534">MPVTNEVGIIQVGRSLKPQQAMMDELLQGMILIGVVSILLLGLGSWFLAGRSIKPTQLAWERQQTFVANASHELRTPLTLIHAGVEVAQRQSTSEPQKQVLEDVLSDANYMTKLIENLLLLSRLDAHKLPIEIQPVLMPELLDELIRQNERVLSSKEIALSTEGDSLIVLADPVRLKQILLILIDNAARNNHSGGWIKITTSSKLGKAEIEVSDSGDGIAPEHLAKIFDRFYKVTEKSTQDYHGSGLGLSIAQGLVQAQNGTIEVTSKLGEGTQVRFTLPLAKKPTLA</sequence>
<dbReference type="GO" id="GO:0000155">
    <property type="term" value="F:phosphorelay sensor kinase activity"/>
    <property type="evidence" value="ECO:0007669"/>
    <property type="project" value="InterPro"/>
</dbReference>
<dbReference type="InterPro" id="IPR004358">
    <property type="entry name" value="Sig_transdc_His_kin-like_C"/>
</dbReference>
<keyword evidence="3" id="KW-0597">Phosphoprotein</keyword>
<dbReference type="Gene3D" id="3.30.565.10">
    <property type="entry name" value="Histidine kinase-like ATPase, C-terminal domain"/>
    <property type="match status" value="1"/>
</dbReference>
<evidence type="ECO:0000256" key="6">
    <source>
        <dbReference type="ARBA" id="ARBA00023012"/>
    </source>
</evidence>
<reference evidence="10" key="1">
    <citation type="submission" date="2019-08" db="EMBL/GenBank/DDBJ databases">
        <authorList>
            <person name="Kucharzyk K."/>
            <person name="Murdoch R.W."/>
            <person name="Higgins S."/>
            <person name="Loffler F."/>
        </authorList>
    </citation>
    <scope>NUCLEOTIDE SEQUENCE</scope>
</reference>
<dbReference type="InterPro" id="IPR050736">
    <property type="entry name" value="Sensor_HK_Regulatory"/>
</dbReference>
<dbReference type="EMBL" id="VSSQ01032963">
    <property type="protein sequence ID" value="MPM84405.1"/>
    <property type="molecule type" value="Genomic_DNA"/>
</dbReference>
<evidence type="ECO:0000256" key="2">
    <source>
        <dbReference type="ARBA" id="ARBA00012438"/>
    </source>
</evidence>
<keyword evidence="5 10" id="KW-0418">Kinase</keyword>
<dbReference type="EC" id="2.7.13.3" evidence="2"/>
<dbReference type="SUPFAM" id="SSF47384">
    <property type="entry name" value="Homodimeric domain of signal transducing histidine kinase"/>
    <property type="match status" value="1"/>
</dbReference>
<feature type="transmembrane region" description="Helical" evidence="8">
    <location>
        <begin position="26"/>
        <end position="49"/>
    </location>
</feature>
<dbReference type="PROSITE" id="PS50109">
    <property type="entry name" value="HIS_KIN"/>
    <property type="match status" value="1"/>
</dbReference>
<dbReference type="PRINTS" id="PR00344">
    <property type="entry name" value="BCTRLSENSOR"/>
</dbReference>
<dbReference type="InterPro" id="IPR003661">
    <property type="entry name" value="HisK_dim/P_dom"/>
</dbReference>
<dbReference type="Gene3D" id="1.10.287.130">
    <property type="match status" value="1"/>
</dbReference>
<evidence type="ECO:0000313" key="10">
    <source>
        <dbReference type="EMBL" id="MPM84405.1"/>
    </source>
</evidence>
<name>A0A645D5A8_9ZZZZ</name>
<proteinExistence type="predicted"/>
<keyword evidence="8" id="KW-1133">Transmembrane helix</keyword>
<dbReference type="InterPro" id="IPR036890">
    <property type="entry name" value="HATPase_C_sf"/>
</dbReference>
<protein>
    <recommendedName>
        <fullName evidence="2">histidine kinase</fullName>
        <ecNumber evidence="2">2.7.13.3</ecNumber>
    </recommendedName>
</protein>
<dbReference type="SUPFAM" id="SSF55874">
    <property type="entry name" value="ATPase domain of HSP90 chaperone/DNA topoisomerase II/histidine kinase"/>
    <property type="match status" value="1"/>
</dbReference>
<evidence type="ECO:0000256" key="3">
    <source>
        <dbReference type="ARBA" id="ARBA00022553"/>
    </source>
</evidence>
<dbReference type="FunFam" id="1.10.287.130:FF:000001">
    <property type="entry name" value="Two-component sensor histidine kinase"/>
    <property type="match status" value="1"/>
</dbReference>
<accession>A0A645D5A8</accession>
<feature type="domain" description="Histidine kinase" evidence="9">
    <location>
        <begin position="69"/>
        <end position="283"/>
    </location>
</feature>
<gene>
    <name evidence="10" type="primary">sasA_308</name>
    <name evidence="10" type="ORF">SDC9_131476</name>
</gene>
<evidence type="ECO:0000256" key="7">
    <source>
        <dbReference type="ARBA" id="ARBA00023136"/>
    </source>
</evidence>
<dbReference type="PANTHER" id="PTHR43711">
    <property type="entry name" value="TWO-COMPONENT HISTIDINE KINASE"/>
    <property type="match status" value="1"/>
</dbReference>
<comment type="caution">
    <text evidence="10">The sequence shown here is derived from an EMBL/GenBank/DDBJ whole genome shotgun (WGS) entry which is preliminary data.</text>
</comment>
<evidence type="ECO:0000259" key="9">
    <source>
        <dbReference type="PROSITE" id="PS50109"/>
    </source>
</evidence>
<dbReference type="CDD" id="cd00082">
    <property type="entry name" value="HisKA"/>
    <property type="match status" value="1"/>
</dbReference>
<comment type="catalytic activity">
    <reaction evidence="1">
        <text>ATP + protein L-histidine = ADP + protein N-phospho-L-histidine.</text>
        <dbReference type="EC" id="2.7.13.3"/>
    </reaction>
</comment>